<evidence type="ECO:0000259" key="15">
    <source>
        <dbReference type="Pfam" id="PF01514"/>
    </source>
</evidence>
<dbReference type="PANTHER" id="PTHR30046">
    <property type="entry name" value="FLAGELLAR M-RING PROTEIN"/>
    <property type="match status" value="1"/>
</dbReference>
<comment type="function">
    <text evidence="1 12">The M ring may be actively involved in energy transduction.</text>
</comment>
<keyword evidence="17" id="KW-0282">Flagellum</keyword>
<dbReference type="Gene3D" id="3.30.300.30">
    <property type="match status" value="1"/>
</dbReference>
<dbReference type="NCBIfam" id="TIGR00206">
    <property type="entry name" value="fliF"/>
    <property type="match status" value="1"/>
</dbReference>
<evidence type="ECO:0000256" key="1">
    <source>
        <dbReference type="ARBA" id="ARBA00003820"/>
    </source>
</evidence>
<evidence type="ECO:0000256" key="9">
    <source>
        <dbReference type="ARBA" id="ARBA00023136"/>
    </source>
</evidence>
<dbReference type="GO" id="GO:0071973">
    <property type="term" value="P:bacterial-type flagellum-dependent cell motility"/>
    <property type="evidence" value="ECO:0007669"/>
    <property type="project" value="InterPro"/>
</dbReference>
<dbReference type="Pfam" id="PF01514">
    <property type="entry name" value="YscJ_FliF"/>
    <property type="match status" value="1"/>
</dbReference>
<feature type="domain" description="Flagellar M-ring N-terminal" evidence="15">
    <location>
        <begin position="45"/>
        <end position="220"/>
    </location>
</feature>
<dbReference type="AlphaFoldDB" id="A0A6N4DSU3"/>
<keyword evidence="6" id="KW-1003">Cell membrane</keyword>
<evidence type="ECO:0000259" key="16">
    <source>
        <dbReference type="Pfam" id="PF08345"/>
    </source>
</evidence>
<evidence type="ECO:0000256" key="11">
    <source>
        <dbReference type="ARBA" id="ARBA00025936"/>
    </source>
</evidence>
<accession>A0A6N4DSU3</accession>
<evidence type="ECO:0000256" key="5">
    <source>
        <dbReference type="ARBA" id="ARBA00017949"/>
    </source>
</evidence>
<gene>
    <name evidence="17" type="ORF">C3L24_09895</name>
</gene>
<feature type="transmembrane region" description="Helical" evidence="14">
    <location>
        <begin position="442"/>
        <end position="465"/>
    </location>
</feature>
<evidence type="ECO:0000256" key="14">
    <source>
        <dbReference type="SAM" id="Phobius"/>
    </source>
</evidence>
<comment type="similarity">
    <text evidence="4 12">Belongs to the FliF family.</text>
</comment>
<evidence type="ECO:0000256" key="12">
    <source>
        <dbReference type="PIRNR" id="PIRNR004862"/>
    </source>
</evidence>
<dbReference type="InterPro" id="IPR013556">
    <property type="entry name" value="Flag_M-ring_C"/>
</dbReference>
<feature type="domain" description="Flagellar M-ring C-terminal" evidence="16">
    <location>
        <begin position="253"/>
        <end position="424"/>
    </location>
</feature>
<dbReference type="InterPro" id="IPR006182">
    <property type="entry name" value="FliF_N_dom"/>
</dbReference>
<proteinExistence type="inferred from homology"/>
<dbReference type="InterPro" id="IPR000067">
    <property type="entry name" value="FlgMring_FliF"/>
</dbReference>
<keyword evidence="8 14" id="KW-1133">Transmembrane helix</keyword>
<dbReference type="PIRSF" id="PIRSF004862">
    <property type="entry name" value="FliF"/>
    <property type="match status" value="1"/>
</dbReference>
<keyword evidence="17" id="KW-0966">Cell projection</keyword>
<comment type="caution">
    <text evidence="17">The sequence shown here is derived from an EMBL/GenBank/DDBJ whole genome shotgun (WGS) entry which is preliminary data.</text>
</comment>
<dbReference type="InterPro" id="IPR043427">
    <property type="entry name" value="YscJ/FliF"/>
</dbReference>
<evidence type="ECO:0000256" key="8">
    <source>
        <dbReference type="ARBA" id="ARBA00022989"/>
    </source>
</evidence>
<evidence type="ECO:0000256" key="4">
    <source>
        <dbReference type="ARBA" id="ARBA00007971"/>
    </source>
</evidence>
<dbReference type="PRINTS" id="PR01009">
    <property type="entry name" value="FLGMRINGFLIF"/>
</dbReference>
<feature type="region of interest" description="Disordered" evidence="13">
    <location>
        <begin position="295"/>
        <end position="341"/>
    </location>
</feature>
<feature type="transmembrane region" description="Helical" evidence="14">
    <location>
        <begin position="20"/>
        <end position="43"/>
    </location>
</feature>
<dbReference type="Pfam" id="PF08345">
    <property type="entry name" value="YscJ_FliF_C"/>
    <property type="match status" value="1"/>
</dbReference>
<keyword evidence="17" id="KW-0969">Cilium</keyword>
<protein>
    <recommendedName>
        <fullName evidence="5 12">Flagellar M-ring protein</fullName>
    </recommendedName>
</protein>
<organism evidence="17 18">
    <name type="scientific">Candidatus Sedimenticola endophacoides</name>
    <dbReference type="NCBI Taxonomy" id="2548426"/>
    <lineage>
        <taxon>Bacteria</taxon>
        <taxon>Pseudomonadati</taxon>
        <taxon>Pseudomonadota</taxon>
        <taxon>Gammaproteobacteria</taxon>
        <taxon>Chromatiales</taxon>
        <taxon>Sedimenticolaceae</taxon>
        <taxon>Sedimenticola</taxon>
    </lineage>
</organism>
<evidence type="ECO:0000313" key="17">
    <source>
        <dbReference type="EMBL" id="PUD99987.1"/>
    </source>
</evidence>
<dbReference type="EMBL" id="PQCO01000238">
    <property type="protein sequence ID" value="PUD99987.1"/>
    <property type="molecule type" value="Genomic_DNA"/>
</dbReference>
<evidence type="ECO:0000256" key="10">
    <source>
        <dbReference type="ARBA" id="ARBA00023143"/>
    </source>
</evidence>
<dbReference type="GO" id="GO:0003774">
    <property type="term" value="F:cytoskeletal motor activity"/>
    <property type="evidence" value="ECO:0007669"/>
    <property type="project" value="InterPro"/>
</dbReference>
<reference evidence="17 18" key="1">
    <citation type="submission" date="2018-01" db="EMBL/GenBank/DDBJ databases">
        <title>Novel co-symbiosis in the lucinid bivalve Phacoides pectinatus.</title>
        <authorList>
            <person name="Lim S.J."/>
            <person name="Davis B.G."/>
            <person name="Gill D.E."/>
            <person name="Engel A.S."/>
            <person name="Anderson L.C."/>
            <person name="Campbell B.J."/>
        </authorList>
    </citation>
    <scope>NUCLEOTIDE SEQUENCE [LARGE SCALE GENOMIC DNA]</scope>
    <source>
        <strain evidence="17">N3_P5</strain>
    </source>
</reference>
<name>A0A6N4DSU3_9GAMM</name>
<feature type="compositionally biased region" description="Low complexity" evidence="13">
    <location>
        <begin position="315"/>
        <end position="328"/>
    </location>
</feature>
<dbReference type="Gene3D" id="3.30.70.1530">
    <property type="entry name" value="Hypothetical protein rpa1041"/>
    <property type="match status" value="1"/>
</dbReference>
<keyword evidence="10 12" id="KW-0975">Bacterial flagellum</keyword>
<sequence>MAKAGTSAPRQAQGLGQNLVLRQLGVMVGIAVSVALGVAVVLWSQTPSYSLLYGSLGQKEAVEVVAALEQAGIPFKVEESNGAVLVASGKLHEARMQLAAQGLPRGDSLGFELLQQESSFGTSRALEAARFHRALEGELARTVGHLANVESARVHVATPKQSVFVRKRNPPSASVVVKLFSGRNLDKGQVAAIVHLVASSVPNLDPDRVTVVDHRGNLLSGQMDTREMMLTATQFEYTKNLEEHYRARIEEILTPILGIDSVRAQVTAEVDFTVTEQTAERFNPDLPALRSEQINEQSSRLGGAAEGIPGALSNQPPAAGSAPQVAAGGQPGEGGEAPLSASKRATRNYELDKTISHTRLSGGNLQRLSVAVVVDDKSAVDDTGAVTRSERTPEEINRYTQLVKKAIGFNTQRGDSVQVINASFMAPPALEPLPEVPIWEQAWVWDLAKQVGGIILVLVLILFVLKPAMTRLTAVPVPSESELEGGAGAGAGAAGGEGGARALAAGGAGAEAMQLPGPHEYEQTLDAARRMVRDDPKRVAQVVKRWVAEDAG</sequence>
<keyword evidence="7 14" id="KW-0812">Transmembrane</keyword>
<dbReference type="Proteomes" id="UP000250928">
    <property type="component" value="Unassembled WGS sequence"/>
</dbReference>
<evidence type="ECO:0000256" key="6">
    <source>
        <dbReference type="ARBA" id="ARBA00022475"/>
    </source>
</evidence>
<dbReference type="GO" id="GO:0005886">
    <property type="term" value="C:plasma membrane"/>
    <property type="evidence" value="ECO:0007669"/>
    <property type="project" value="UniProtKB-SubCell"/>
</dbReference>
<comment type="subunit">
    <text evidence="11">The basal body constitutes a major portion of the flagellar organelle and consists of four rings (L,P,S, and M) mounted on a central rod. The M ring is integral to the inner membrane of the cell and may be connected to the flagellar rod via the S ring. The S (supramembrane ring) lies just distal to the M ring. The L and P rings lie in the outer membrane and the periplasmic space, respectively.</text>
</comment>
<evidence type="ECO:0000256" key="2">
    <source>
        <dbReference type="ARBA" id="ARBA00004117"/>
    </source>
</evidence>
<comment type="subcellular location">
    <subcellularLocation>
        <location evidence="2 12">Bacterial flagellum basal body</location>
    </subcellularLocation>
    <subcellularLocation>
        <location evidence="3">Cell membrane</location>
        <topology evidence="3">Multi-pass membrane protein</topology>
    </subcellularLocation>
</comment>
<evidence type="ECO:0000313" key="18">
    <source>
        <dbReference type="Proteomes" id="UP000250928"/>
    </source>
</evidence>
<dbReference type="InterPro" id="IPR045851">
    <property type="entry name" value="AMP-bd_C_sf"/>
</dbReference>
<evidence type="ECO:0000256" key="7">
    <source>
        <dbReference type="ARBA" id="ARBA00022692"/>
    </source>
</evidence>
<dbReference type="GO" id="GO:0009431">
    <property type="term" value="C:bacterial-type flagellum basal body, MS ring"/>
    <property type="evidence" value="ECO:0007669"/>
    <property type="project" value="InterPro"/>
</dbReference>
<evidence type="ECO:0000256" key="3">
    <source>
        <dbReference type="ARBA" id="ARBA00004651"/>
    </source>
</evidence>
<dbReference type="PANTHER" id="PTHR30046:SF0">
    <property type="entry name" value="FLAGELLAR M-RING PROTEIN"/>
    <property type="match status" value="1"/>
</dbReference>
<evidence type="ECO:0000256" key="13">
    <source>
        <dbReference type="SAM" id="MobiDB-lite"/>
    </source>
</evidence>
<keyword evidence="9 14" id="KW-0472">Membrane</keyword>